<accession>A0A0B1T1T3</accession>
<dbReference type="Proteomes" id="UP000053660">
    <property type="component" value="Unassembled WGS sequence"/>
</dbReference>
<dbReference type="EMBL" id="KN554306">
    <property type="protein sequence ID" value="KHJ89375.1"/>
    <property type="molecule type" value="Genomic_DNA"/>
</dbReference>
<feature type="domain" description="C2H2-type" evidence="8">
    <location>
        <begin position="242"/>
        <end position="269"/>
    </location>
</feature>
<gene>
    <name evidence="9" type="ORF">OESDEN_10802</name>
</gene>
<keyword evidence="10" id="KW-1185">Reference proteome</keyword>
<evidence type="ECO:0000256" key="5">
    <source>
        <dbReference type="ARBA" id="ARBA00022833"/>
    </source>
</evidence>
<proteinExistence type="predicted"/>
<protein>
    <submittedName>
        <fullName evidence="9">Zinc finger, C2H2 type</fullName>
    </submittedName>
</protein>
<dbReference type="PROSITE" id="PS50157">
    <property type="entry name" value="ZINC_FINGER_C2H2_2"/>
    <property type="match status" value="4"/>
</dbReference>
<reference evidence="9 10" key="1">
    <citation type="submission" date="2014-03" db="EMBL/GenBank/DDBJ databases">
        <title>Draft genome of the hookworm Oesophagostomum dentatum.</title>
        <authorList>
            <person name="Mitreva M."/>
        </authorList>
    </citation>
    <scope>NUCLEOTIDE SEQUENCE [LARGE SCALE GENOMIC DNA]</scope>
    <source>
        <strain evidence="9 10">OD-Hann</strain>
    </source>
</reference>
<dbReference type="InterPro" id="IPR050888">
    <property type="entry name" value="ZnF_C2H2-type_TF"/>
</dbReference>
<dbReference type="GO" id="GO:0005634">
    <property type="term" value="C:nucleus"/>
    <property type="evidence" value="ECO:0007669"/>
    <property type="project" value="UniProtKB-SubCell"/>
</dbReference>
<evidence type="ECO:0000313" key="10">
    <source>
        <dbReference type="Proteomes" id="UP000053660"/>
    </source>
</evidence>
<name>A0A0B1T1T3_OESDE</name>
<keyword evidence="6" id="KW-0539">Nucleus</keyword>
<dbReference type="SUPFAM" id="SSF57667">
    <property type="entry name" value="beta-beta-alpha zinc fingers"/>
    <property type="match status" value="2"/>
</dbReference>
<comment type="subcellular location">
    <subcellularLocation>
        <location evidence="1">Nucleus</location>
    </subcellularLocation>
</comment>
<dbReference type="SMART" id="SM00355">
    <property type="entry name" value="ZnF_C2H2"/>
    <property type="match status" value="8"/>
</dbReference>
<dbReference type="Gene3D" id="3.30.160.60">
    <property type="entry name" value="Classic Zinc Finger"/>
    <property type="match status" value="3"/>
</dbReference>
<sequence>MELHLKLQYLCSVCGQTYEAQKEFLEHILTHSSEATSIECGSCRVAFENRELLAMHVQLVHEREQPFDKHDPIPPMLRNGTMLSPNAQKEIRILHCSVCDEKCYGEDALDEHRLFSHCKVPRSDTCASCQAPLRTAEDFEKHTRMHTSDLHMHCAVCRQSIRSETQLALHCQFHMERRSDAEDIEQICGICGKVLVNRYQLDVHLMEHDERRCCPHCLRPFALAQQLLTHVADEHREDQPLHSCDICEESFRFAIQLENHALIHANETKTG</sequence>
<feature type="domain" description="C2H2-type" evidence="8">
    <location>
        <begin position="212"/>
        <end position="240"/>
    </location>
</feature>
<dbReference type="GO" id="GO:0008270">
    <property type="term" value="F:zinc ion binding"/>
    <property type="evidence" value="ECO:0007669"/>
    <property type="project" value="UniProtKB-KW"/>
</dbReference>
<evidence type="ECO:0000259" key="8">
    <source>
        <dbReference type="PROSITE" id="PS50157"/>
    </source>
</evidence>
<dbReference type="PROSITE" id="PS00028">
    <property type="entry name" value="ZINC_FINGER_C2H2_1"/>
    <property type="match status" value="7"/>
</dbReference>
<dbReference type="AlphaFoldDB" id="A0A0B1T1T3"/>
<evidence type="ECO:0000256" key="2">
    <source>
        <dbReference type="ARBA" id="ARBA00022723"/>
    </source>
</evidence>
<feature type="domain" description="C2H2-type" evidence="8">
    <location>
        <begin position="38"/>
        <end position="66"/>
    </location>
</feature>
<evidence type="ECO:0000256" key="7">
    <source>
        <dbReference type="PROSITE-ProRule" id="PRU00042"/>
    </source>
</evidence>
<keyword evidence="5" id="KW-0862">Zinc</keyword>
<keyword evidence="3" id="KW-0677">Repeat</keyword>
<organism evidence="9 10">
    <name type="scientific">Oesophagostomum dentatum</name>
    <name type="common">Nodular worm</name>
    <dbReference type="NCBI Taxonomy" id="61180"/>
    <lineage>
        <taxon>Eukaryota</taxon>
        <taxon>Metazoa</taxon>
        <taxon>Ecdysozoa</taxon>
        <taxon>Nematoda</taxon>
        <taxon>Chromadorea</taxon>
        <taxon>Rhabditida</taxon>
        <taxon>Rhabditina</taxon>
        <taxon>Rhabditomorpha</taxon>
        <taxon>Strongyloidea</taxon>
        <taxon>Strongylidae</taxon>
        <taxon>Oesophagostomum</taxon>
    </lineage>
</organism>
<feature type="domain" description="C2H2-type" evidence="8">
    <location>
        <begin position="9"/>
        <end position="36"/>
    </location>
</feature>
<keyword evidence="4 7" id="KW-0863">Zinc-finger</keyword>
<evidence type="ECO:0000256" key="1">
    <source>
        <dbReference type="ARBA" id="ARBA00004123"/>
    </source>
</evidence>
<keyword evidence="2" id="KW-0479">Metal-binding</keyword>
<dbReference type="OrthoDB" id="10014897at2759"/>
<dbReference type="InterPro" id="IPR013087">
    <property type="entry name" value="Znf_C2H2_type"/>
</dbReference>
<evidence type="ECO:0000256" key="4">
    <source>
        <dbReference type="ARBA" id="ARBA00022771"/>
    </source>
</evidence>
<dbReference type="Pfam" id="PF00096">
    <property type="entry name" value="zf-C2H2"/>
    <property type="match status" value="1"/>
</dbReference>
<evidence type="ECO:0000256" key="3">
    <source>
        <dbReference type="ARBA" id="ARBA00022737"/>
    </source>
</evidence>
<dbReference type="InterPro" id="IPR036236">
    <property type="entry name" value="Znf_C2H2_sf"/>
</dbReference>
<evidence type="ECO:0000256" key="6">
    <source>
        <dbReference type="ARBA" id="ARBA00023242"/>
    </source>
</evidence>
<evidence type="ECO:0000313" key="9">
    <source>
        <dbReference type="EMBL" id="KHJ89375.1"/>
    </source>
</evidence>
<dbReference type="PANTHER" id="PTHR24406">
    <property type="entry name" value="TRANSCRIPTIONAL REPRESSOR CTCFL-RELATED"/>
    <property type="match status" value="1"/>
</dbReference>